<dbReference type="EMBL" id="PVNG01000040">
    <property type="protein sequence ID" value="PRX48786.1"/>
    <property type="molecule type" value="Genomic_DNA"/>
</dbReference>
<accession>A0A2T0LXN6</accession>
<protein>
    <submittedName>
        <fullName evidence="1">Uncharacterized protein</fullName>
    </submittedName>
</protein>
<evidence type="ECO:0000313" key="2">
    <source>
        <dbReference type="Proteomes" id="UP000238312"/>
    </source>
</evidence>
<evidence type="ECO:0000313" key="1">
    <source>
        <dbReference type="EMBL" id="PRX48786.1"/>
    </source>
</evidence>
<gene>
    <name evidence="1" type="ORF">B0I32_14031</name>
</gene>
<comment type="caution">
    <text evidence="1">The sequence shown here is derived from an EMBL/GenBank/DDBJ whole genome shotgun (WGS) entry which is preliminary data.</text>
</comment>
<organism evidence="1 2">
    <name type="scientific">Nonomuraea fuscirosea</name>
    <dbReference type="NCBI Taxonomy" id="1291556"/>
    <lineage>
        <taxon>Bacteria</taxon>
        <taxon>Bacillati</taxon>
        <taxon>Actinomycetota</taxon>
        <taxon>Actinomycetes</taxon>
        <taxon>Streptosporangiales</taxon>
        <taxon>Streptosporangiaceae</taxon>
        <taxon>Nonomuraea</taxon>
    </lineage>
</organism>
<dbReference type="AlphaFoldDB" id="A0A2T0LXN6"/>
<name>A0A2T0LXN6_9ACTN</name>
<sequence length="270" mass="28786">MASVCVTAIAIVSSLVAPGGTDRGDVATETIAPMSTANSRGCRNTEINYWEEGYRDARQSTSPGHLRATADLPMSSPPDTFRVVNEYAFVADSFSEITSMAWCTGTSVGDVIAGFQPGPDAIAAATLKETWVTADELYDQGETARFVLVGALGDGVVVMAPSNCMSDSTLARLSHAGVCLGVALGDEIPAEVTYLEKGQVVVTFDGIAWQYDATPDVETVERWMATTPGGVEAWRTDYGIAAFRAGETLVGAAFDDQWLAREHTRVRIRD</sequence>
<reference evidence="1 2" key="1">
    <citation type="submission" date="2018-03" db="EMBL/GenBank/DDBJ databases">
        <title>Genomic Encyclopedia of Type Strains, Phase III (KMG-III): the genomes of soil and plant-associated and newly described type strains.</title>
        <authorList>
            <person name="Whitman W."/>
        </authorList>
    </citation>
    <scope>NUCLEOTIDE SEQUENCE [LARGE SCALE GENOMIC DNA]</scope>
    <source>
        <strain evidence="1 2">CGMCC 4.7104</strain>
    </source>
</reference>
<keyword evidence="2" id="KW-1185">Reference proteome</keyword>
<proteinExistence type="predicted"/>
<dbReference type="Proteomes" id="UP000238312">
    <property type="component" value="Unassembled WGS sequence"/>
</dbReference>